<dbReference type="PANTHER" id="PTHR39419:SF1">
    <property type="entry name" value="SLL0814 PROTEIN"/>
    <property type="match status" value="1"/>
</dbReference>
<keyword evidence="1" id="KW-0812">Transmembrane</keyword>
<feature type="transmembrane region" description="Helical" evidence="1">
    <location>
        <begin position="169"/>
        <end position="185"/>
    </location>
</feature>
<protein>
    <recommendedName>
        <fullName evidence="4">Carotenoid biosynthesis protein</fullName>
    </recommendedName>
</protein>
<name>A0A101HFD2_9BACT</name>
<evidence type="ECO:0000256" key="1">
    <source>
        <dbReference type="SAM" id="Phobius"/>
    </source>
</evidence>
<dbReference type="Pfam" id="PF04240">
    <property type="entry name" value="Caroten_synth"/>
    <property type="match status" value="1"/>
</dbReference>
<comment type="caution">
    <text evidence="2">The sequence shown here is derived from an EMBL/GenBank/DDBJ whole genome shotgun (WGS) entry which is preliminary data.</text>
</comment>
<feature type="transmembrane region" description="Helical" evidence="1">
    <location>
        <begin position="197"/>
        <end position="215"/>
    </location>
</feature>
<dbReference type="EMBL" id="LGGN01000346">
    <property type="protein sequence ID" value="KUK75878.1"/>
    <property type="molecule type" value="Genomic_DNA"/>
</dbReference>
<accession>A0A101HFD2</accession>
<sequence length="216" mass="24817">MPRYTIKEKEMIRRIAVIYAVGVAGFSIPLTHGIFMFLTPLVLLLSLALLFCYDRDRSKGRQLSRMLFYLFVFTAGFLVEMWGVNTGALFGSYLYGSGLGPKIWGTPPLIGLNWVLMIYLTSAIFTPLKRNLLNGIILPSLLMVGYDLILEQVAPKMDMWSWQHDVVPLQNYLMWGLLALIFHTVRYAMRVRDRNRMALPLFVVQTLFFLSILLLN</sequence>
<dbReference type="AlphaFoldDB" id="A0A101HFD2"/>
<feature type="transmembrane region" description="Helical" evidence="1">
    <location>
        <begin position="66"/>
        <end position="84"/>
    </location>
</feature>
<evidence type="ECO:0000313" key="3">
    <source>
        <dbReference type="Proteomes" id="UP000053860"/>
    </source>
</evidence>
<feature type="transmembrane region" description="Helical" evidence="1">
    <location>
        <begin position="132"/>
        <end position="149"/>
    </location>
</feature>
<dbReference type="Proteomes" id="UP000053860">
    <property type="component" value="Unassembled WGS sequence"/>
</dbReference>
<feature type="transmembrane region" description="Helical" evidence="1">
    <location>
        <begin position="12"/>
        <end position="28"/>
    </location>
</feature>
<keyword evidence="1" id="KW-1133">Transmembrane helix</keyword>
<reference evidence="3" key="1">
    <citation type="journal article" date="2015" name="MBio">
        <title>Genome-Resolved Metagenomic Analysis Reveals Roles for Candidate Phyla and Other Microbial Community Members in Biogeochemical Transformations in Oil Reservoirs.</title>
        <authorList>
            <person name="Hu P."/>
            <person name="Tom L."/>
            <person name="Singh A."/>
            <person name="Thomas B.C."/>
            <person name="Baker B.J."/>
            <person name="Piceno Y.M."/>
            <person name="Andersen G.L."/>
            <person name="Banfield J.F."/>
        </authorList>
    </citation>
    <scope>NUCLEOTIDE SEQUENCE [LARGE SCALE GENOMIC DNA]</scope>
</reference>
<organism evidence="2 3">
    <name type="scientific">Proteiniphilum acetatigenes</name>
    <dbReference type="NCBI Taxonomy" id="294710"/>
    <lineage>
        <taxon>Bacteria</taxon>
        <taxon>Pseudomonadati</taxon>
        <taxon>Bacteroidota</taxon>
        <taxon>Bacteroidia</taxon>
        <taxon>Bacteroidales</taxon>
        <taxon>Dysgonomonadaceae</taxon>
        <taxon>Proteiniphilum</taxon>
    </lineage>
</organism>
<dbReference type="PANTHER" id="PTHR39419">
    <property type="entry name" value="SLL0814 PROTEIN"/>
    <property type="match status" value="1"/>
</dbReference>
<gene>
    <name evidence="2" type="ORF">XD92_1465</name>
</gene>
<feature type="transmembrane region" description="Helical" evidence="1">
    <location>
        <begin position="104"/>
        <end position="125"/>
    </location>
</feature>
<feature type="transmembrane region" description="Helical" evidence="1">
    <location>
        <begin position="34"/>
        <end position="54"/>
    </location>
</feature>
<keyword evidence="1" id="KW-0472">Membrane</keyword>
<proteinExistence type="predicted"/>
<dbReference type="InterPro" id="IPR007354">
    <property type="entry name" value="CruF-like"/>
</dbReference>
<evidence type="ECO:0000313" key="2">
    <source>
        <dbReference type="EMBL" id="KUK75878.1"/>
    </source>
</evidence>
<evidence type="ECO:0008006" key="4">
    <source>
        <dbReference type="Google" id="ProtNLM"/>
    </source>
</evidence>